<name>A0ABW1S4Q5_9PROT</name>
<keyword evidence="4" id="KW-1185">Reference proteome</keyword>
<evidence type="ECO:0000256" key="1">
    <source>
        <dbReference type="ARBA" id="ARBA00004328"/>
    </source>
</evidence>
<evidence type="ECO:0000313" key="3">
    <source>
        <dbReference type="EMBL" id="MFC6196575.1"/>
    </source>
</evidence>
<evidence type="ECO:0000259" key="2">
    <source>
        <dbReference type="Pfam" id="PF05065"/>
    </source>
</evidence>
<dbReference type="InterPro" id="IPR024455">
    <property type="entry name" value="Phage_capsid"/>
</dbReference>
<dbReference type="SUPFAM" id="SSF56563">
    <property type="entry name" value="Major capsid protein gp5"/>
    <property type="match status" value="1"/>
</dbReference>
<feature type="domain" description="Phage capsid-like C-terminal" evidence="2">
    <location>
        <begin position="112"/>
        <end position="395"/>
    </location>
</feature>
<dbReference type="InterPro" id="IPR054612">
    <property type="entry name" value="Phage_capsid-like_C"/>
</dbReference>
<comment type="caution">
    <text evidence="3">The sequence shown here is derived from an EMBL/GenBank/DDBJ whole genome shotgun (WGS) entry which is preliminary data.</text>
</comment>
<dbReference type="Gene3D" id="3.30.2400.10">
    <property type="entry name" value="Major capsid protein gp5"/>
    <property type="match status" value="1"/>
</dbReference>
<comment type="subcellular location">
    <subcellularLocation>
        <location evidence="1">Virion</location>
    </subcellularLocation>
</comment>
<sequence>MQTKQTPQTSALETQLLAEFEAFKAANDARLSAIEAKTADVLLDEKVSRIDASLSETKSALDRLTMSAAAPFIGDEAEPAPKGWSAYLRSGDERGVSRLDMKSLNQGDESEGGYVAPPQLDRLIEARLLSASPMRQIATVRQTSAGTFKKPVSLGASAAWAAEEGARTETTAPTLSLLDFPAAELYAMPAATQALLDDAYVDIDEWLADEVQDAFSTQENAAFVSGTGTSQPRGFLDYDQVAEPSHLWNKIGYVASGAAGAFASGEDVERLLDLIYALKPGFRSNARFVMNRRVLAALRKVKDGDGRYIFAPGLGGEASSLLGFPITEIEDMPNMAANATPIAFGDFRKGYLIVDRQGARVLRDPYSAKPYVLLYTTKRVGGGVQNFDAIKLMKFSAS</sequence>
<proteinExistence type="predicted"/>
<protein>
    <submittedName>
        <fullName evidence="3">Phage major capsid protein</fullName>
    </submittedName>
</protein>
<dbReference type="Pfam" id="PF05065">
    <property type="entry name" value="Phage_capsid"/>
    <property type="match status" value="1"/>
</dbReference>
<dbReference type="Proteomes" id="UP001596303">
    <property type="component" value="Unassembled WGS sequence"/>
</dbReference>
<gene>
    <name evidence="3" type="ORF">ACFQDM_00720</name>
</gene>
<dbReference type="RefSeq" id="WP_377374148.1">
    <property type="nucleotide sequence ID" value="NZ_JBHSSW010000001.1"/>
</dbReference>
<accession>A0ABW1S4Q5</accession>
<evidence type="ECO:0000313" key="4">
    <source>
        <dbReference type="Proteomes" id="UP001596303"/>
    </source>
</evidence>
<dbReference type="EMBL" id="JBHSSW010000001">
    <property type="protein sequence ID" value="MFC6196575.1"/>
    <property type="molecule type" value="Genomic_DNA"/>
</dbReference>
<organism evidence="3 4">
    <name type="scientific">Ponticaulis profundi</name>
    <dbReference type="NCBI Taxonomy" id="2665222"/>
    <lineage>
        <taxon>Bacteria</taxon>
        <taxon>Pseudomonadati</taxon>
        <taxon>Pseudomonadota</taxon>
        <taxon>Alphaproteobacteria</taxon>
        <taxon>Hyphomonadales</taxon>
        <taxon>Hyphomonadaceae</taxon>
        <taxon>Ponticaulis</taxon>
    </lineage>
</organism>
<reference evidence="4" key="1">
    <citation type="journal article" date="2019" name="Int. J. Syst. Evol. Microbiol.">
        <title>The Global Catalogue of Microorganisms (GCM) 10K type strain sequencing project: providing services to taxonomists for standard genome sequencing and annotation.</title>
        <authorList>
            <consortium name="The Broad Institute Genomics Platform"/>
            <consortium name="The Broad Institute Genome Sequencing Center for Infectious Disease"/>
            <person name="Wu L."/>
            <person name="Ma J."/>
        </authorList>
    </citation>
    <scope>NUCLEOTIDE SEQUENCE [LARGE SCALE GENOMIC DNA]</scope>
    <source>
        <strain evidence="4">CGMCC-1.15741</strain>
    </source>
</reference>
<dbReference type="Gene3D" id="3.30.2320.10">
    <property type="entry name" value="hypothetical protein PF0899 domain"/>
    <property type="match status" value="1"/>
</dbReference>
<dbReference type="NCBIfam" id="TIGR01554">
    <property type="entry name" value="major_cap_HK97"/>
    <property type="match status" value="1"/>
</dbReference>